<dbReference type="Proteomes" id="UP000019471">
    <property type="component" value="Unassembled WGS sequence"/>
</dbReference>
<dbReference type="InterPro" id="IPR016162">
    <property type="entry name" value="Ald_DH_N"/>
</dbReference>
<dbReference type="InterPro" id="IPR016163">
    <property type="entry name" value="Ald_DH_C"/>
</dbReference>
<accession>W9W402</accession>
<dbReference type="InterPro" id="IPR016161">
    <property type="entry name" value="Ald_DH/histidinol_DH"/>
</dbReference>
<dbReference type="Pfam" id="PF00171">
    <property type="entry name" value="Aldedh"/>
    <property type="match status" value="1"/>
</dbReference>
<evidence type="ECO:0000259" key="1">
    <source>
        <dbReference type="Pfam" id="PF00171"/>
    </source>
</evidence>
<dbReference type="PANTHER" id="PTHR43217">
    <property type="entry name" value="SUCCINATE SEMIALDEHYDE DEHYDROGENASE [NAD(P)+] SAD"/>
    <property type="match status" value="1"/>
</dbReference>
<dbReference type="RefSeq" id="XP_007752213.1">
    <property type="nucleotide sequence ID" value="XM_007754023.1"/>
</dbReference>
<dbReference type="EMBL" id="AMGX01000061">
    <property type="protein sequence ID" value="EXJ53304.1"/>
    <property type="molecule type" value="Genomic_DNA"/>
</dbReference>
<dbReference type="GO" id="GO:0004777">
    <property type="term" value="F:succinate-semialdehyde dehydrogenase (NAD+) activity"/>
    <property type="evidence" value="ECO:0007669"/>
    <property type="project" value="TreeGrafter"/>
</dbReference>
<dbReference type="Gene3D" id="3.40.309.10">
    <property type="entry name" value="Aldehyde Dehydrogenase, Chain A, domain 2"/>
    <property type="match status" value="1"/>
</dbReference>
<feature type="non-terminal residue" evidence="2">
    <location>
        <position position="1"/>
    </location>
</feature>
<reference evidence="2 3" key="1">
    <citation type="submission" date="2013-03" db="EMBL/GenBank/DDBJ databases">
        <title>The Genome Sequence of Cladophialophora psammophila CBS 110553.</title>
        <authorList>
            <consortium name="The Broad Institute Genomics Platform"/>
            <person name="Cuomo C."/>
            <person name="de Hoog S."/>
            <person name="Gorbushina A."/>
            <person name="Walker B."/>
            <person name="Young S.K."/>
            <person name="Zeng Q."/>
            <person name="Gargeya S."/>
            <person name="Fitzgerald M."/>
            <person name="Haas B."/>
            <person name="Abouelleil A."/>
            <person name="Allen A.W."/>
            <person name="Alvarado L."/>
            <person name="Arachchi H.M."/>
            <person name="Berlin A.M."/>
            <person name="Chapman S.B."/>
            <person name="Gainer-Dewar J."/>
            <person name="Goldberg J."/>
            <person name="Griggs A."/>
            <person name="Gujja S."/>
            <person name="Hansen M."/>
            <person name="Howarth C."/>
            <person name="Imamovic A."/>
            <person name="Ireland A."/>
            <person name="Larimer J."/>
            <person name="McCowan C."/>
            <person name="Murphy C."/>
            <person name="Pearson M."/>
            <person name="Poon T.W."/>
            <person name="Priest M."/>
            <person name="Roberts A."/>
            <person name="Saif S."/>
            <person name="Shea T."/>
            <person name="Sisk P."/>
            <person name="Sykes S."/>
            <person name="Wortman J."/>
            <person name="Nusbaum C."/>
            <person name="Birren B."/>
        </authorList>
    </citation>
    <scope>NUCLEOTIDE SEQUENCE [LARGE SCALE GENOMIC DNA]</scope>
    <source>
        <strain evidence="2 3">CBS 110553</strain>
    </source>
</reference>
<organism evidence="2 3">
    <name type="scientific">Cladophialophora psammophila CBS 110553</name>
    <dbReference type="NCBI Taxonomy" id="1182543"/>
    <lineage>
        <taxon>Eukaryota</taxon>
        <taxon>Fungi</taxon>
        <taxon>Dikarya</taxon>
        <taxon>Ascomycota</taxon>
        <taxon>Pezizomycotina</taxon>
        <taxon>Eurotiomycetes</taxon>
        <taxon>Chaetothyriomycetidae</taxon>
        <taxon>Chaetothyriales</taxon>
        <taxon>Herpotrichiellaceae</taxon>
        <taxon>Cladophialophora</taxon>
    </lineage>
</organism>
<protein>
    <submittedName>
        <fullName evidence="2">Succinate-semialdehyde dehydrogenase (NADP+)</fullName>
    </submittedName>
</protein>
<dbReference type="PANTHER" id="PTHR43217:SF2">
    <property type="entry name" value="SUCCINATE-SEMIALDEHYDE DEHYDROGENASE [NADP(+)]"/>
    <property type="match status" value="1"/>
</dbReference>
<name>W9W402_9EURO</name>
<dbReference type="InterPro" id="IPR015590">
    <property type="entry name" value="Aldehyde_DH_dom"/>
</dbReference>
<dbReference type="HOGENOM" id="CLU_005391_1_8_1"/>
<dbReference type="AlphaFoldDB" id="W9W402"/>
<dbReference type="InterPro" id="IPR047110">
    <property type="entry name" value="GABD/Sad-like"/>
</dbReference>
<proteinExistence type="predicted"/>
<keyword evidence="3" id="KW-1185">Reference proteome</keyword>
<evidence type="ECO:0000313" key="3">
    <source>
        <dbReference type="Proteomes" id="UP000019471"/>
    </source>
</evidence>
<gene>
    <name evidence="2" type="ORF">A1O5_13458</name>
</gene>
<dbReference type="eggNOG" id="KOG2450">
    <property type="taxonomic scope" value="Eukaryota"/>
</dbReference>
<sequence length="96" mass="10983">EIFGPIASFYVTETEEETIKLANSTKFGLSASVFRKVKYAQEVALKLESDIVFINSYAFTDLEVSFGGFKNSRLGRELSELRIDEFVKRKLIRTTF</sequence>
<evidence type="ECO:0000313" key="2">
    <source>
        <dbReference type="EMBL" id="EXJ53304.1"/>
    </source>
</evidence>
<dbReference type="OrthoDB" id="310895at2759"/>
<dbReference type="SUPFAM" id="SSF53720">
    <property type="entry name" value="ALDH-like"/>
    <property type="match status" value="1"/>
</dbReference>
<dbReference type="Gene3D" id="3.40.605.10">
    <property type="entry name" value="Aldehyde Dehydrogenase, Chain A, domain 1"/>
    <property type="match status" value="1"/>
</dbReference>
<dbReference type="GeneID" id="19198140"/>
<comment type="caution">
    <text evidence="2">The sequence shown here is derived from an EMBL/GenBank/DDBJ whole genome shotgun (WGS) entry which is preliminary data.</text>
</comment>
<feature type="domain" description="Aldehyde dehydrogenase" evidence="1">
    <location>
        <begin position="1"/>
        <end position="91"/>
    </location>
</feature>
<dbReference type="STRING" id="1182543.W9W402"/>